<evidence type="ECO:0000313" key="2">
    <source>
        <dbReference type="Proteomes" id="UP000265520"/>
    </source>
</evidence>
<accession>A0A392UJI4</accession>
<name>A0A392UJI4_9FABA</name>
<comment type="caution">
    <text evidence="1">The sequence shown here is derived from an EMBL/GenBank/DDBJ whole genome shotgun (WGS) entry which is preliminary data.</text>
</comment>
<organism evidence="1 2">
    <name type="scientific">Trifolium medium</name>
    <dbReference type="NCBI Taxonomy" id="97028"/>
    <lineage>
        <taxon>Eukaryota</taxon>
        <taxon>Viridiplantae</taxon>
        <taxon>Streptophyta</taxon>
        <taxon>Embryophyta</taxon>
        <taxon>Tracheophyta</taxon>
        <taxon>Spermatophyta</taxon>
        <taxon>Magnoliopsida</taxon>
        <taxon>eudicotyledons</taxon>
        <taxon>Gunneridae</taxon>
        <taxon>Pentapetalae</taxon>
        <taxon>rosids</taxon>
        <taxon>fabids</taxon>
        <taxon>Fabales</taxon>
        <taxon>Fabaceae</taxon>
        <taxon>Papilionoideae</taxon>
        <taxon>50 kb inversion clade</taxon>
        <taxon>NPAAA clade</taxon>
        <taxon>Hologalegina</taxon>
        <taxon>IRL clade</taxon>
        <taxon>Trifolieae</taxon>
        <taxon>Trifolium</taxon>
    </lineage>
</organism>
<sequence length="41" mass="4408">MDKRAGMPLIGIAGKGSESPFLDTLRLQSFCNFDMDSGTCP</sequence>
<evidence type="ECO:0000313" key="1">
    <source>
        <dbReference type="EMBL" id="MCI73048.1"/>
    </source>
</evidence>
<dbReference type="AlphaFoldDB" id="A0A392UJI4"/>
<protein>
    <submittedName>
        <fullName evidence="1">Uncharacterized protein</fullName>
    </submittedName>
</protein>
<dbReference type="Proteomes" id="UP000265520">
    <property type="component" value="Unassembled WGS sequence"/>
</dbReference>
<proteinExistence type="predicted"/>
<feature type="non-terminal residue" evidence="1">
    <location>
        <position position="41"/>
    </location>
</feature>
<dbReference type="EMBL" id="LXQA010830235">
    <property type="protein sequence ID" value="MCI73048.1"/>
    <property type="molecule type" value="Genomic_DNA"/>
</dbReference>
<keyword evidence="2" id="KW-1185">Reference proteome</keyword>
<reference evidence="1 2" key="1">
    <citation type="journal article" date="2018" name="Front. Plant Sci.">
        <title>Red Clover (Trifolium pratense) and Zigzag Clover (T. medium) - A Picture of Genomic Similarities and Differences.</title>
        <authorList>
            <person name="Dluhosova J."/>
            <person name="Istvanek J."/>
            <person name="Nedelnik J."/>
            <person name="Repkova J."/>
        </authorList>
    </citation>
    <scope>NUCLEOTIDE SEQUENCE [LARGE SCALE GENOMIC DNA]</scope>
    <source>
        <strain evidence="2">cv. 10/8</strain>
        <tissue evidence="1">Leaf</tissue>
    </source>
</reference>